<gene>
    <name evidence="1" type="ORF">ANN_14715</name>
</gene>
<name>A0ABQ8SX04_PERAM</name>
<proteinExistence type="predicted"/>
<sequence>MAGLCEGGNEPTGSLKASNCPKTGLNLISDTNKTSLMKQLSQEIMGWPPAWLSRLRRLPAGLKLRSGAGSIPAWADYLVGFFPRFSPNVSLGISKKPISVLSLTACKNYPRLCEEYGVSNRKLDGYQHVG</sequence>
<comment type="caution">
    <text evidence="1">The sequence shown here is derived from an EMBL/GenBank/DDBJ whole genome shotgun (WGS) entry which is preliminary data.</text>
</comment>
<dbReference type="Proteomes" id="UP001148838">
    <property type="component" value="Unassembled WGS sequence"/>
</dbReference>
<reference evidence="1 2" key="1">
    <citation type="journal article" date="2022" name="Allergy">
        <title>Genome assembly and annotation of Periplaneta americana reveal a comprehensive cockroach allergen profile.</title>
        <authorList>
            <person name="Wang L."/>
            <person name="Xiong Q."/>
            <person name="Saelim N."/>
            <person name="Wang L."/>
            <person name="Nong W."/>
            <person name="Wan A.T."/>
            <person name="Shi M."/>
            <person name="Liu X."/>
            <person name="Cao Q."/>
            <person name="Hui J.H.L."/>
            <person name="Sookrung N."/>
            <person name="Leung T.F."/>
            <person name="Tungtrongchitr A."/>
            <person name="Tsui S.K.W."/>
        </authorList>
    </citation>
    <scope>NUCLEOTIDE SEQUENCE [LARGE SCALE GENOMIC DNA]</scope>
    <source>
        <strain evidence="1">PWHHKU_190912</strain>
    </source>
</reference>
<protein>
    <recommendedName>
        <fullName evidence="3">Per a allergen</fullName>
    </recommendedName>
</protein>
<evidence type="ECO:0008006" key="3">
    <source>
        <dbReference type="Google" id="ProtNLM"/>
    </source>
</evidence>
<accession>A0ABQ8SX04</accession>
<evidence type="ECO:0000313" key="1">
    <source>
        <dbReference type="EMBL" id="KAJ4438764.1"/>
    </source>
</evidence>
<dbReference type="EMBL" id="JAJSOF020000019">
    <property type="protein sequence ID" value="KAJ4438764.1"/>
    <property type="molecule type" value="Genomic_DNA"/>
</dbReference>
<organism evidence="1 2">
    <name type="scientific">Periplaneta americana</name>
    <name type="common">American cockroach</name>
    <name type="synonym">Blatta americana</name>
    <dbReference type="NCBI Taxonomy" id="6978"/>
    <lineage>
        <taxon>Eukaryota</taxon>
        <taxon>Metazoa</taxon>
        <taxon>Ecdysozoa</taxon>
        <taxon>Arthropoda</taxon>
        <taxon>Hexapoda</taxon>
        <taxon>Insecta</taxon>
        <taxon>Pterygota</taxon>
        <taxon>Neoptera</taxon>
        <taxon>Polyneoptera</taxon>
        <taxon>Dictyoptera</taxon>
        <taxon>Blattodea</taxon>
        <taxon>Blattoidea</taxon>
        <taxon>Blattidae</taxon>
        <taxon>Blattinae</taxon>
        <taxon>Periplaneta</taxon>
    </lineage>
</organism>
<keyword evidence="2" id="KW-1185">Reference proteome</keyword>
<evidence type="ECO:0000313" key="2">
    <source>
        <dbReference type="Proteomes" id="UP001148838"/>
    </source>
</evidence>